<accession>A0ABP7IG20</accession>
<reference evidence="2" key="1">
    <citation type="journal article" date="2019" name="Int. J. Syst. Evol. Microbiol.">
        <title>The Global Catalogue of Microorganisms (GCM) 10K type strain sequencing project: providing services to taxonomists for standard genome sequencing and annotation.</title>
        <authorList>
            <consortium name="The Broad Institute Genomics Platform"/>
            <consortium name="The Broad Institute Genome Sequencing Center for Infectious Disease"/>
            <person name="Wu L."/>
            <person name="Ma J."/>
        </authorList>
    </citation>
    <scope>NUCLEOTIDE SEQUENCE [LARGE SCALE GENOMIC DNA]</scope>
    <source>
        <strain evidence="2">JCM 17017</strain>
    </source>
</reference>
<name>A0ABP7IG20_9PSEU</name>
<dbReference type="Proteomes" id="UP001501624">
    <property type="component" value="Unassembled WGS sequence"/>
</dbReference>
<organism evidence="1 2">
    <name type="scientific">Amycolatopsis tucumanensis</name>
    <dbReference type="NCBI Taxonomy" id="401106"/>
    <lineage>
        <taxon>Bacteria</taxon>
        <taxon>Bacillati</taxon>
        <taxon>Actinomycetota</taxon>
        <taxon>Actinomycetes</taxon>
        <taxon>Pseudonocardiales</taxon>
        <taxon>Pseudonocardiaceae</taxon>
        <taxon>Amycolatopsis</taxon>
    </lineage>
</organism>
<sequence length="75" mass="8335">MRDGWCGEPIAWARVGDPVTGREWTEHGWVTVTDRLSPAEAVRKYGPITELVVGFESVTYGETKFVARLRPASSV</sequence>
<dbReference type="EMBL" id="BAABCM010000005">
    <property type="protein sequence ID" value="GAA3817515.1"/>
    <property type="molecule type" value="Genomic_DNA"/>
</dbReference>
<comment type="caution">
    <text evidence="1">The sequence shown here is derived from an EMBL/GenBank/DDBJ whole genome shotgun (WGS) entry which is preliminary data.</text>
</comment>
<evidence type="ECO:0000313" key="2">
    <source>
        <dbReference type="Proteomes" id="UP001501624"/>
    </source>
</evidence>
<gene>
    <name evidence="1" type="ORF">GCM10022380_39950</name>
</gene>
<keyword evidence="2" id="KW-1185">Reference proteome</keyword>
<protein>
    <submittedName>
        <fullName evidence="1">Uncharacterized protein</fullName>
    </submittedName>
</protein>
<evidence type="ECO:0000313" key="1">
    <source>
        <dbReference type="EMBL" id="GAA3817515.1"/>
    </source>
</evidence>
<proteinExistence type="predicted"/>